<evidence type="ECO:0008006" key="4">
    <source>
        <dbReference type="Google" id="ProtNLM"/>
    </source>
</evidence>
<dbReference type="EMBL" id="NJEU01000098">
    <property type="protein sequence ID" value="PHH81763.1"/>
    <property type="molecule type" value="Genomic_DNA"/>
</dbReference>
<evidence type="ECO:0000313" key="3">
    <source>
        <dbReference type="Proteomes" id="UP000224854"/>
    </source>
</evidence>
<organism evidence="2 3">
    <name type="scientific">Ophiocordyceps australis</name>
    <dbReference type="NCBI Taxonomy" id="1399860"/>
    <lineage>
        <taxon>Eukaryota</taxon>
        <taxon>Fungi</taxon>
        <taxon>Dikarya</taxon>
        <taxon>Ascomycota</taxon>
        <taxon>Pezizomycotina</taxon>
        <taxon>Sordariomycetes</taxon>
        <taxon>Hypocreomycetidae</taxon>
        <taxon>Hypocreales</taxon>
        <taxon>Ophiocordycipitaceae</taxon>
        <taxon>Ophiocordyceps</taxon>
    </lineage>
</organism>
<feature type="chain" id="PRO_5012180353" description="SCP domain-containing protein" evidence="1">
    <location>
        <begin position="17"/>
        <end position="258"/>
    </location>
</feature>
<feature type="signal peptide" evidence="1">
    <location>
        <begin position="1"/>
        <end position="16"/>
    </location>
</feature>
<dbReference type="AlphaFoldDB" id="A0A2C5ZPL5"/>
<dbReference type="OrthoDB" id="4939821at2759"/>
<proteinExistence type="predicted"/>
<keyword evidence="3" id="KW-1185">Reference proteome</keyword>
<accession>A0A2C5ZPL5</accession>
<sequence length="258" mass="27559">MRSLVLAACLCWLAESRPSNLLGVSLGDSNALQNAPVSLQANNDLEDLKHGQLFPPSLDALGPDLEGLDDFWPTLPPGIDENSLVDSDFPFEAPDSQLGPKIPCQDETCSPIAGPPLPSPPETNSSDATGLGDYMQVTNKWRQNMKLPAFVHDPQLEADAHGAVANSKKLGHLEHDAFDQVLGVYVDNFEVLLLAWLCELPDLAGVGRDTCKKMVNVEQVVGLDGKPGSGGHAKAIASTTYTKIGCFRVAEFAGCNLK</sequence>
<name>A0A2C5ZPL5_9HYPO</name>
<keyword evidence="1" id="KW-0732">Signal</keyword>
<dbReference type="Proteomes" id="UP000224854">
    <property type="component" value="Unassembled WGS sequence"/>
</dbReference>
<evidence type="ECO:0000256" key="1">
    <source>
        <dbReference type="SAM" id="SignalP"/>
    </source>
</evidence>
<reference evidence="2 3" key="1">
    <citation type="submission" date="2017-06" db="EMBL/GenBank/DDBJ databases">
        <title>Ant-infecting Ophiocordyceps genomes reveal a high diversity of potential behavioral manipulation genes and a possible major role for enterotoxins.</title>
        <authorList>
            <person name="De Bekker C."/>
            <person name="Evans H.C."/>
            <person name="Brachmann A."/>
            <person name="Hughes D.P."/>
        </authorList>
    </citation>
    <scope>NUCLEOTIDE SEQUENCE [LARGE SCALE GENOMIC DNA]</scope>
    <source>
        <strain evidence="2 3">1348a</strain>
    </source>
</reference>
<gene>
    <name evidence="2" type="ORF">CDD82_7933</name>
</gene>
<protein>
    <recommendedName>
        <fullName evidence="4">SCP domain-containing protein</fullName>
    </recommendedName>
</protein>
<comment type="caution">
    <text evidence="2">The sequence shown here is derived from an EMBL/GenBank/DDBJ whole genome shotgun (WGS) entry which is preliminary data.</text>
</comment>
<evidence type="ECO:0000313" key="2">
    <source>
        <dbReference type="EMBL" id="PHH81763.1"/>
    </source>
</evidence>